<keyword evidence="2" id="KW-0479">Metal-binding</keyword>
<sequence>MTMKERIEALRVMMNNNNIDIYLVPTADFHQSEYVGEYFKCRNYLSGFTGSAGTLVVTSKEAGLWTDGRYFIQAEGELKESIIDLYRMGEENVPTVSEFIQEHLKEGQTLGFDGRVVSFERGEELEKIVKEKKANLVFEQDLVHLIWEDRPQLSKEKAFLIEEKFSGMSTKKKLELVRSALEKENADLHVLTSLDDIAWLFNIRGNDVEHNPVVLSYAVITPTKAFLFLNETVLNDEIRKDFKENGITVLPYNDIYSYVKETDSQKTVLLDKAKVNYTIGKSLSTKIIHELNPTTALKAIKNAVEIENTRNAHIKDGVAFTKFMYWLKQNVGKIEITELSATDYLYQQRSAQENFIELSFETICAYKENAAMMHYAATKEHNATIKPEGLLLVDSGGQYFEGTTDITRTMALGEVDTEQKKHFTAVVVGMLQLMNAKFLYGCRGINLDVLARAPIWELDIDYKCGTGHGVGHILNVHEGPNGFRPKLLKDNEMNCILEEGMITTDEPGIYIEGSHGIRIENELLCKKGIKNEHGQFMYFENLTFAPIDLDAIVPELMSVKEKNMLNNYHKQVFEKLSPFMNEEETKWLKEYTREI</sequence>
<dbReference type="Pfam" id="PF01321">
    <property type="entry name" value="Creatinase_N"/>
    <property type="match status" value="1"/>
</dbReference>
<gene>
    <name evidence="7" type="ORF">F7O84_03725</name>
</gene>
<feature type="domain" description="Peptidase M24 C-terminal" evidence="6">
    <location>
        <begin position="535"/>
        <end position="595"/>
    </location>
</feature>
<dbReference type="EMBL" id="WAGX01000004">
    <property type="protein sequence ID" value="KAB1439513.1"/>
    <property type="molecule type" value="Genomic_DNA"/>
</dbReference>
<dbReference type="CDD" id="cd01085">
    <property type="entry name" value="APP"/>
    <property type="match status" value="1"/>
</dbReference>
<dbReference type="RefSeq" id="WP_151142081.1">
    <property type="nucleotide sequence ID" value="NZ_WAGX01000004.1"/>
</dbReference>
<evidence type="ECO:0000259" key="6">
    <source>
        <dbReference type="Pfam" id="PF16188"/>
    </source>
</evidence>
<dbReference type="SUPFAM" id="SSF53092">
    <property type="entry name" value="Creatinase/prolidase N-terminal domain"/>
    <property type="match status" value="1"/>
</dbReference>
<dbReference type="Proteomes" id="UP000461768">
    <property type="component" value="Unassembled WGS sequence"/>
</dbReference>
<feature type="domain" description="Peptidase M24" evidence="4">
    <location>
        <begin position="308"/>
        <end position="526"/>
    </location>
</feature>
<dbReference type="PANTHER" id="PTHR43763:SF6">
    <property type="entry name" value="XAA-PRO AMINOPEPTIDASE 1"/>
    <property type="match status" value="1"/>
</dbReference>
<dbReference type="Pfam" id="PF16189">
    <property type="entry name" value="Creatinase_N_2"/>
    <property type="match status" value="1"/>
</dbReference>
<evidence type="ECO:0000259" key="4">
    <source>
        <dbReference type="Pfam" id="PF00557"/>
    </source>
</evidence>
<dbReference type="InterPro" id="IPR033740">
    <property type="entry name" value="Pept_M24B"/>
</dbReference>
<evidence type="ECO:0000259" key="5">
    <source>
        <dbReference type="Pfam" id="PF01321"/>
    </source>
</evidence>
<name>A0A7V7UH08_9FIRM</name>
<dbReference type="InterPro" id="IPR000587">
    <property type="entry name" value="Creatinase_N"/>
</dbReference>
<dbReference type="GO" id="GO:0070006">
    <property type="term" value="F:metalloaminopeptidase activity"/>
    <property type="evidence" value="ECO:0007669"/>
    <property type="project" value="InterPro"/>
</dbReference>
<proteinExistence type="inferred from homology"/>
<organism evidence="7 8">
    <name type="scientific">Candidatus Galacturonatibacter soehngenii</name>
    <dbReference type="NCBI Taxonomy" id="2307010"/>
    <lineage>
        <taxon>Bacteria</taxon>
        <taxon>Bacillati</taxon>
        <taxon>Bacillota</taxon>
        <taxon>Clostridia</taxon>
        <taxon>Lachnospirales</taxon>
        <taxon>Lachnospiraceae</taxon>
        <taxon>Candidatus Galacturonatibacter</taxon>
    </lineage>
</organism>
<dbReference type="FunFam" id="3.90.230.10:FF:000009">
    <property type="entry name" value="xaa-Pro aminopeptidase 2"/>
    <property type="match status" value="1"/>
</dbReference>
<dbReference type="OrthoDB" id="9806388at2"/>
<dbReference type="InterPro" id="IPR029149">
    <property type="entry name" value="Creatin/AminoP/Spt16_N"/>
</dbReference>
<comment type="similarity">
    <text evidence="1">Belongs to the peptidase M24B family.</text>
</comment>
<keyword evidence="3" id="KW-0378">Hydrolase</keyword>
<evidence type="ECO:0000256" key="1">
    <source>
        <dbReference type="ARBA" id="ARBA00008766"/>
    </source>
</evidence>
<dbReference type="GO" id="GO:0046872">
    <property type="term" value="F:metal ion binding"/>
    <property type="evidence" value="ECO:0007669"/>
    <property type="project" value="UniProtKB-KW"/>
</dbReference>
<dbReference type="Gene3D" id="3.90.230.10">
    <property type="entry name" value="Creatinase/methionine aminopeptidase superfamily"/>
    <property type="match status" value="1"/>
</dbReference>
<protein>
    <submittedName>
        <fullName evidence="7">Aminopeptidase P family protein</fullName>
    </submittedName>
</protein>
<dbReference type="InterPro" id="IPR032416">
    <property type="entry name" value="Peptidase_M24_C"/>
</dbReference>
<comment type="caution">
    <text evidence="7">The sequence shown here is derived from an EMBL/GenBank/DDBJ whole genome shotgun (WGS) entry which is preliminary data.</text>
</comment>
<dbReference type="InterPro" id="IPR036005">
    <property type="entry name" value="Creatinase/aminopeptidase-like"/>
</dbReference>
<keyword evidence="8" id="KW-1185">Reference proteome</keyword>
<dbReference type="Pfam" id="PF00557">
    <property type="entry name" value="Peptidase_M24"/>
    <property type="match status" value="1"/>
</dbReference>
<evidence type="ECO:0000256" key="2">
    <source>
        <dbReference type="ARBA" id="ARBA00022723"/>
    </source>
</evidence>
<dbReference type="PANTHER" id="PTHR43763">
    <property type="entry name" value="XAA-PRO AMINOPEPTIDASE 1"/>
    <property type="match status" value="1"/>
</dbReference>
<dbReference type="FunFam" id="3.40.350.10:FF:000003">
    <property type="entry name" value="Xaa-pro aminopeptidase P"/>
    <property type="match status" value="1"/>
</dbReference>
<dbReference type="AlphaFoldDB" id="A0A7V7UH08"/>
<reference evidence="7 8" key="1">
    <citation type="submission" date="2019-09" db="EMBL/GenBank/DDBJ databases">
        <authorList>
            <person name="Valk L.C."/>
        </authorList>
    </citation>
    <scope>NUCLEOTIDE SEQUENCE [LARGE SCALE GENOMIC DNA]</scope>
    <source>
        <strain evidence="7">GalUA</strain>
    </source>
</reference>
<reference evidence="7 8" key="2">
    <citation type="submission" date="2020-02" db="EMBL/GenBank/DDBJ databases">
        <title>Candidatus Galacturonibacter soehngenii shows hetero-acetogenic catabolism of galacturonic acid but lacks a canonical carbon monoxide dehydrogenase/acetyl-CoA synthase complex.</title>
        <authorList>
            <person name="Diender M."/>
            <person name="Stouten G.R."/>
            <person name="Petersen J.F."/>
            <person name="Nielsen P.H."/>
            <person name="Dueholm M.S."/>
            <person name="Pronk J.T."/>
            <person name="Van Loosdrecht M.C.M."/>
        </authorList>
    </citation>
    <scope>NUCLEOTIDE SEQUENCE [LARGE SCALE GENOMIC DNA]</scope>
    <source>
        <strain evidence="7">GalUA</strain>
    </source>
</reference>
<accession>A0A7V7UH08</accession>
<evidence type="ECO:0000256" key="3">
    <source>
        <dbReference type="ARBA" id="ARBA00022801"/>
    </source>
</evidence>
<keyword evidence="7" id="KW-0645">Protease</keyword>
<dbReference type="Pfam" id="PF16188">
    <property type="entry name" value="Peptidase_M24_C"/>
    <property type="match status" value="1"/>
</dbReference>
<feature type="domain" description="Creatinase N-terminal" evidence="5">
    <location>
        <begin position="6"/>
        <end position="132"/>
    </location>
</feature>
<evidence type="ECO:0000313" key="8">
    <source>
        <dbReference type="Proteomes" id="UP000461768"/>
    </source>
</evidence>
<dbReference type="SUPFAM" id="SSF55920">
    <property type="entry name" value="Creatinase/aminopeptidase"/>
    <property type="match status" value="1"/>
</dbReference>
<dbReference type="Gene3D" id="3.40.350.10">
    <property type="entry name" value="Creatinase/prolidase N-terminal domain"/>
    <property type="match status" value="2"/>
</dbReference>
<dbReference type="GO" id="GO:0005737">
    <property type="term" value="C:cytoplasm"/>
    <property type="evidence" value="ECO:0007669"/>
    <property type="project" value="UniProtKB-ARBA"/>
</dbReference>
<evidence type="ECO:0000313" key="7">
    <source>
        <dbReference type="EMBL" id="KAB1439513.1"/>
    </source>
</evidence>
<dbReference type="InterPro" id="IPR050422">
    <property type="entry name" value="X-Pro_aminopeptidase_P"/>
</dbReference>
<dbReference type="InterPro" id="IPR000994">
    <property type="entry name" value="Pept_M24"/>
</dbReference>
<keyword evidence="7" id="KW-0031">Aminopeptidase</keyword>